<dbReference type="GO" id="GO:0031966">
    <property type="term" value="C:mitochondrial membrane"/>
    <property type="evidence" value="ECO:0007669"/>
    <property type="project" value="UniProtKB-SubCell"/>
</dbReference>
<proteinExistence type="inferred from homology"/>
<keyword evidence="7" id="KW-0496">Mitochondrion</keyword>
<evidence type="ECO:0000256" key="8">
    <source>
        <dbReference type="ARBA" id="ARBA00023136"/>
    </source>
</evidence>
<evidence type="ECO:0000256" key="3">
    <source>
        <dbReference type="ARBA" id="ARBA00022448"/>
    </source>
</evidence>
<sequence>MDPLPQPNDNTDLLTAMLAGATAGAFQTVATYPFEYLKTSAQIQNSILMSKPPATTMSFRPMYTGCTALAIGNALKASTRMFLFNSFSDFMATENGTTTAPRVVVAGMMTGFVETLWVIPFENIKTRMIENNLYKEGMRMAVPKVVAESKLSSSPQLKTTKRPGNSPEAIFAVPKTKAISESRLKAIEYYSKHPSTKFSTIIKEIYHTQGLSGFKQGSLITIFRQCMNSMVWFSAYSSLQQVIDPNRDSISELELLGMGFASSCAVVATTQPIDLIKTRMQSKNYRLFYRDAMTCVFKVFMEEGLRKFWSGWFPRLVKVSCSSSVTLVTYEVTVKGIDKLKSMKPFAAS</sequence>
<comment type="subcellular location">
    <subcellularLocation>
        <location evidence="1">Mitochondrion membrane</location>
        <topology evidence="1">Multi-pass membrane protein</topology>
    </subcellularLocation>
</comment>
<organism evidence="11 12">
    <name type="scientific">Brettanomyces naardenensis</name>
    <name type="common">Yeast</name>
    <dbReference type="NCBI Taxonomy" id="13370"/>
    <lineage>
        <taxon>Eukaryota</taxon>
        <taxon>Fungi</taxon>
        <taxon>Dikarya</taxon>
        <taxon>Ascomycota</taxon>
        <taxon>Saccharomycotina</taxon>
        <taxon>Pichiomycetes</taxon>
        <taxon>Pichiales</taxon>
        <taxon>Pichiaceae</taxon>
        <taxon>Brettanomyces</taxon>
    </lineage>
</organism>
<keyword evidence="3 10" id="KW-0813">Transport</keyword>
<dbReference type="FunCoup" id="A0A448YIU5">
    <property type="interactions" value="38"/>
</dbReference>
<evidence type="ECO:0000256" key="1">
    <source>
        <dbReference type="ARBA" id="ARBA00004225"/>
    </source>
</evidence>
<keyword evidence="5" id="KW-0677">Repeat</keyword>
<evidence type="ECO:0000256" key="10">
    <source>
        <dbReference type="RuleBase" id="RU000488"/>
    </source>
</evidence>
<dbReference type="InterPro" id="IPR049563">
    <property type="entry name" value="TXTP-like"/>
</dbReference>
<dbReference type="AlphaFoldDB" id="A0A448YIU5"/>
<dbReference type="GO" id="GO:0006843">
    <property type="term" value="P:mitochondrial citrate transmembrane transport"/>
    <property type="evidence" value="ECO:0007669"/>
    <property type="project" value="TreeGrafter"/>
</dbReference>
<evidence type="ECO:0000256" key="9">
    <source>
        <dbReference type="PROSITE-ProRule" id="PRU00282"/>
    </source>
</evidence>
<reference evidence="11 12" key="1">
    <citation type="submission" date="2018-12" db="EMBL/GenBank/DDBJ databases">
        <authorList>
            <person name="Tiukova I."/>
            <person name="Dainat J."/>
        </authorList>
    </citation>
    <scope>NUCLEOTIDE SEQUENCE [LARGE SCALE GENOMIC DNA]</scope>
</reference>
<evidence type="ECO:0000256" key="5">
    <source>
        <dbReference type="ARBA" id="ARBA00022737"/>
    </source>
</evidence>
<dbReference type="OrthoDB" id="44467at2759"/>
<dbReference type="PANTHER" id="PTHR45788">
    <property type="entry name" value="SUCCINATE/FUMARATE MITOCHONDRIAL TRANSPORTER-RELATED"/>
    <property type="match status" value="1"/>
</dbReference>
<evidence type="ECO:0000256" key="6">
    <source>
        <dbReference type="ARBA" id="ARBA00022989"/>
    </source>
</evidence>
<gene>
    <name evidence="11" type="ORF">BRENAR_LOCUS1575</name>
</gene>
<feature type="repeat" description="Solcar" evidence="9">
    <location>
        <begin position="98"/>
        <end position="242"/>
    </location>
</feature>
<protein>
    <submittedName>
        <fullName evidence="11">DEKNAAC101778</fullName>
    </submittedName>
</protein>
<evidence type="ECO:0000256" key="7">
    <source>
        <dbReference type="ARBA" id="ARBA00023128"/>
    </source>
</evidence>
<comment type="similarity">
    <text evidence="2 10">Belongs to the mitochondrial carrier (TC 2.A.29) family.</text>
</comment>
<dbReference type="InterPro" id="IPR023395">
    <property type="entry name" value="MCP_dom_sf"/>
</dbReference>
<evidence type="ECO:0000256" key="4">
    <source>
        <dbReference type="ARBA" id="ARBA00022692"/>
    </source>
</evidence>
<evidence type="ECO:0000313" key="12">
    <source>
        <dbReference type="Proteomes" id="UP000290900"/>
    </source>
</evidence>
<dbReference type="SUPFAM" id="SSF103506">
    <property type="entry name" value="Mitochondrial carrier"/>
    <property type="match status" value="1"/>
</dbReference>
<dbReference type="InterPro" id="IPR018108">
    <property type="entry name" value="MCP_transmembrane"/>
</dbReference>
<evidence type="ECO:0000313" key="11">
    <source>
        <dbReference type="EMBL" id="VEU20840.1"/>
    </source>
</evidence>
<dbReference type="Pfam" id="PF00153">
    <property type="entry name" value="Mito_carr"/>
    <property type="match status" value="3"/>
</dbReference>
<keyword evidence="6" id="KW-1133">Transmembrane helix</keyword>
<dbReference type="GO" id="GO:0071913">
    <property type="term" value="F:citrate secondary active transmembrane transporter activity"/>
    <property type="evidence" value="ECO:0007669"/>
    <property type="project" value="TreeGrafter"/>
</dbReference>
<dbReference type="STRING" id="13370.A0A448YIU5"/>
<evidence type="ECO:0000256" key="2">
    <source>
        <dbReference type="ARBA" id="ARBA00006375"/>
    </source>
</evidence>
<dbReference type="InParanoid" id="A0A448YIU5"/>
<dbReference type="PANTHER" id="PTHR45788:SF5">
    <property type="entry name" value="AFR253WP"/>
    <property type="match status" value="1"/>
</dbReference>
<dbReference type="PROSITE" id="PS50920">
    <property type="entry name" value="SOLCAR"/>
    <property type="match status" value="3"/>
</dbReference>
<keyword evidence="12" id="KW-1185">Reference proteome</keyword>
<dbReference type="Proteomes" id="UP000290900">
    <property type="component" value="Unassembled WGS sequence"/>
</dbReference>
<dbReference type="EMBL" id="CAACVR010000007">
    <property type="protein sequence ID" value="VEU20840.1"/>
    <property type="molecule type" value="Genomic_DNA"/>
</dbReference>
<keyword evidence="4 9" id="KW-0812">Transmembrane</keyword>
<feature type="repeat" description="Solcar" evidence="9">
    <location>
        <begin position="253"/>
        <end position="336"/>
    </location>
</feature>
<dbReference type="Gene3D" id="1.50.40.10">
    <property type="entry name" value="Mitochondrial carrier domain"/>
    <property type="match status" value="1"/>
</dbReference>
<accession>A0A448YIU5</accession>
<feature type="repeat" description="Solcar" evidence="9">
    <location>
        <begin position="11"/>
        <end position="90"/>
    </location>
</feature>
<name>A0A448YIU5_BRENA</name>
<keyword evidence="8 9" id="KW-0472">Membrane</keyword>